<proteinExistence type="inferred from homology"/>
<dbReference type="AlphaFoldDB" id="A0A4S8K8M1"/>
<evidence type="ECO:0000256" key="8">
    <source>
        <dbReference type="SAM" id="MobiDB-lite"/>
    </source>
</evidence>
<comment type="caution">
    <text evidence="10">The sequence shown here is derived from an EMBL/GenBank/DDBJ whole genome shotgun (WGS) entry which is preliminary data.</text>
</comment>
<evidence type="ECO:0000256" key="6">
    <source>
        <dbReference type="ARBA" id="ARBA00030737"/>
    </source>
</evidence>
<evidence type="ECO:0000313" key="10">
    <source>
        <dbReference type="EMBL" id="THU71342.1"/>
    </source>
</evidence>
<dbReference type="InterPro" id="IPR000297">
    <property type="entry name" value="PPIase_PpiC"/>
</dbReference>
<dbReference type="Pfam" id="PF01370">
    <property type="entry name" value="Epimerase"/>
    <property type="match status" value="1"/>
</dbReference>
<keyword evidence="4 7" id="KW-0697">Rotamase</keyword>
<dbReference type="STRING" id="52838.A0A4S8K8M1"/>
<protein>
    <recommendedName>
        <fullName evidence="3">peptidylprolyl isomerase</fullName>
        <ecNumber evidence="3">5.2.1.8</ecNumber>
    </recommendedName>
    <alternativeName>
        <fullName evidence="6">Parvulin-14</fullName>
    </alternativeName>
</protein>
<dbReference type="PROSITE" id="PS50198">
    <property type="entry name" value="PPIC_PPIASE_2"/>
    <property type="match status" value="1"/>
</dbReference>
<gene>
    <name evidence="10" type="ORF">C4D60_Mb04t00390</name>
</gene>
<dbReference type="Proteomes" id="UP000317650">
    <property type="component" value="Chromosome 4"/>
</dbReference>
<feature type="compositionally biased region" description="Basic and acidic residues" evidence="8">
    <location>
        <begin position="431"/>
        <end position="441"/>
    </location>
</feature>
<keyword evidence="5 7" id="KW-0413">Isomerase</keyword>
<reference evidence="10 11" key="1">
    <citation type="journal article" date="2019" name="Nat. Plants">
        <title>Genome sequencing of Musa balbisiana reveals subgenome evolution and function divergence in polyploid bananas.</title>
        <authorList>
            <person name="Yao X."/>
        </authorList>
    </citation>
    <scope>NUCLEOTIDE SEQUENCE [LARGE SCALE GENOMIC DNA]</scope>
    <source>
        <strain evidence="11">cv. DH-PKW</strain>
        <tissue evidence="10">Leaves</tissue>
    </source>
</reference>
<dbReference type="InterPro" id="IPR046357">
    <property type="entry name" value="PPIase_dom_sf"/>
</dbReference>
<evidence type="ECO:0000256" key="7">
    <source>
        <dbReference type="PROSITE-ProRule" id="PRU00278"/>
    </source>
</evidence>
<organism evidence="10 11">
    <name type="scientific">Musa balbisiana</name>
    <name type="common">Banana</name>
    <dbReference type="NCBI Taxonomy" id="52838"/>
    <lineage>
        <taxon>Eukaryota</taxon>
        <taxon>Viridiplantae</taxon>
        <taxon>Streptophyta</taxon>
        <taxon>Embryophyta</taxon>
        <taxon>Tracheophyta</taxon>
        <taxon>Spermatophyta</taxon>
        <taxon>Magnoliopsida</taxon>
        <taxon>Liliopsida</taxon>
        <taxon>Zingiberales</taxon>
        <taxon>Musaceae</taxon>
        <taxon>Musa</taxon>
    </lineage>
</organism>
<feature type="region of interest" description="Disordered" evidence="8">
    <location>
        <begin position="431"/>
        <end position="466"/>
    </location>
</feature>
<evidence type="ECO:0000256" key="2">
    <source>
        <dbReference type="ARBA" id="ARBA00010242"/>
    </source>
</evidence>
<evidence type="ECO:0000259" key="9">
    <source>
        <dbReference type="PROSITE" id="PS50198"/>
    </source>
</evidence>
<evidence type="ECO:0000313" key="11">
    <source>
        <dbReference type="Proteomes" id="UP000317650"/>
    </source>
</evidence>
<dbReference type="InterPro" id="IPR043323">
    <property type="entry name" value="PIN4"/>
</dbReference>
<dbReference type="SUPFAM" id="SSF51735">
    <property type="entry name" value="NAD(P)-binding Rossmann-fold domains"/>
    <property type="match status" value="1"/>
</dbReference>
<evidence type="ECO:0000256" key="1">
    <source>
        <dbReference type="ARBA" id="ARBA00000971"/>
    </source>
</evidence>
<feature type="domain" description="PpiC" evidence="9">
    <location>
        <begin position="465"/>
        <end position="546"/>
    </location>
</feature>
<evidence type="ECO:0000256" key="5">
    <source>
        <dbReference type="ARBA" id="ARBA00023235"/>
    </source>
</evidence>
<sequence length="550" mass="59439">MAAAVTFAAPALPSLHSSSCSLPPLTHRSLSFVAFTSPAITKLSSHRSSRRFSSAPSTSVFSIKAAAAAADKKRVLVVNTNSGGHAVIGFYFAQQLLSSGHEVTVLTVGDESSDKMKKPPFTRFSELVSAGGKTVWGNPAQVGDIVGTAKFDVVLDNNGKDLDTVKPVADWAISAGVEQFLFISSAGIYKPLDEIPHVEGDLVKDDAGHVLVEKYMAGLSFSSWAVFRPQYMIGSGNNKDCEEWFFDRIVRDRPVPIPGSGMQLTNISHVRDLSSMLSLAVENSAAANGKIFNCVSDRAVTFDGLAKLCAQAAGRELKVIHYDPKAVGIDAKKAFPFRNMHFYAEPRAAKEIMGWTSTTNLPEDLKERFDEYVKIGRDKKPMQFDIDDKILESLKVAISSLDEYFDFLWNVNSSFISHDKGSRFFAQEVMGRDSKPKDSGGKGKGKQAAASDENASKGKAKGGKSSDGLARHILCEKQGKINEAYKKLQDGWLSNGDKVATEYSECPSGKKGGDLGWFPRGKMAGPFQDVAFSTLVGATSAPFKSTSVQI</sequence>
<dbReference type="FunFam" id="3.40.50.720:FF:000321">
    <property type="entry name" value="Chloroplast stem-loop binding protein of 41 kDa a, chloroplastic"/>
    <property type="match status" value="1"/>
</dbReference>
<evidence type="ECO:0000256" key="3">
    <source>
        <dbReference type="ARBA" id="ARBA00013194"/>
    </source>
</evidence>
<dbReference type="EMBL" id="PYDT01000001">
    <property type="protein sequence ID" value="THU71342.1"/>
    <property type="molecule type" value="Genomic_DNA"/>
</dbReference>
<dbReference type="Gene3D" id="3.40.50.720">
    <property type="entry name" value="NAD(P)-binding Rossmann-like Domain"/>
    <property type="match status" value="1"/>
</dbReference>
<dbReference type="InterPro" id="IPR001509">
    <property type="entry name" value="Epimerase_deHydtase"/>
</dbReference>
<dbReference type="Gene3D" id="3.10.50.40">
    <property type="match status" value="1"/>
</dbReference>
<dbReference type="GO" id="GO:0006364">
    <property type="term" value="P:rRNA processing"/>
    <property type="evidence" value="ECO:0007669"/>
    <property type="project" value="InterPro"/>
</dbReference>
<name>A0A4S8K8M1_MUSBA</name>
<evidence type="ECO:0000256" key="4">
    <source>
        <dbReference type="ARBA" id="ARBA00023110"/>
    </source>
</evidence>
<dbReference type="PANTHER" id="PTHR45995">
    <property type="match status" value="1"/>
</dbReference>
<comment type="catalytic activity">
    <reaction evidence="1">
        <text>[protein]-peptidylproline (omega=180) = [protein]-peptidylproline (omega=0)</text>
        <dbReference type="Rhea" id="RHEA:16237"/>
        <dbReference type="Rhea" id="RHEA-COMP:10747"/>
        <dbReference type="Rhea" id="RHEA-COMP:10748"/>
        <dbReference type="ChEBI" id="CHEBI:83833"/>
        <dbReference type="ChEBI" id="CHEBI:83834"/>
        <dbReference type="EC" id="5.2.1.8"/>
    </reaction>
</comment>
<comment type="similarity">
    <text evidence="2">Belongs to the PpiC/parvulin rotamase family. PIN4 subfamily.</text>
</comment>
<dbReference type="GO" id="GO:0003755">
    <property type="term" value="F:peptidyl-prolyl cis-trans isomerase activity"/>
    <property type="evidence" value="ECO:0007669"/>
    <property type="project" value="UniProtKB-KW"/>
</dbReference>
<dbReference type="SUPFAM" id="SSF54534">
    <property type="entry name" value="FKBP-like"/>
    <property type="match status" value="1"/>
</dbReference>
<dbReference type="EC" id="5.2.1.8" evidence="3"/>
<dbReference type="InterPro" id="IPR036291">
    <property type="entry name" value="NAD(P)-bd_dom_sf"/>
</dbReference>
<dbReference type="Pfam" id="PF00639">
    <property type="entry name" value="Rotamase"/>
    <property type="match status" value="1"/>
</dbReference>
<dbReference type="GO" id="GO:0003677">
    <property type="term" value="F:DNA binding"/>
    <property type="evidence" value="ECO:0007669"/>
    <property type="project" value="InterPro"/>
</dbReference>
<keyword evidence="11" id="KW-1185">Reference proteome</keyword>
<accession>A0A4S8K8M1</accession>